<evidence type="ECO:0000256" key="6">
    <source>
        <dbReference type="ARBA" id="ARBA00022660"/>
    </source>
</evidence>
<comment type="subcellular location">
    <subcellularLocation>
        <location evidence="2">Mitochondrion inner membrane</location>
        <topology evidence="2">Single-pass membrane protein</topology>
    </subcellularLocation>
</comment>
<evidence type="ECO:0000256" key="12">
    <source>
        <dbReference type="ARBA" id="ARBA00023128"/>
    </source>
</evidence>
<dbReference type="AlphaFoldDB" id="A0AAW0UAH0"/>
<dbReference type="EMBL" id="JARAKH010000017">
    <property type="protein sequence ID" value="KAK8395820.1"/>
    <property type="molecule type" value="Genomic_DNA"/>
</dbReference>
<dbReference type="Pfam" id="PF10183">
    <property type="entry name" value="ESSS"/>
    <property type="match status" value="1"/>
</dbReference>
<comment type="function">
    <text evidence="1">Accessory subunit of the mitochondrial membrane respiratory chain NADH dehydrogenase (Complex I), that is believed not to be involved in catalysis. Complex I functions in the transfer of electrons from NADH to the respiratory chain. The immediate electron acceptor for the enzyme is believed to be ubiquinone.</text>
</comment>
<evidence type="ECO:0000256" key="14">
    <source>
        <dbReference type="ARBA" id="ARBA00030753"/>
    </source>
</evidence>
<keyword evidence="5" id="KW-0813">Transport</keyword>
<comment type="subunit">
    <text evidence="16">Complex I is composed of 45 different subunits. Interacts with BCAP31.</text>
</comment>
<name>A0AAW0UAH0_SCYPA</name>
<dbReference type="InterPro" id="IPR019329">
    <property type="entry name" value="NADH_UbQ_OxRdtase_ESSS_su"/>
</dbReference>
<evidence type="ECO:0000256" key="11">
    <source>
        <dbReference type="ARBA" id="ARBA00022989"/>
    </source>
</evidence>
<keyword evidence="13 17" id="KW-0472">Membrane</keyword>
<evidence type="ECO:0000256" key="2">
    <source>
        <dbReference type="ARBA" id="ARBA00004434"/>
    </source>
</evidence>
<evidence type="ECO:0000313" key="19">
    <source>
        <dbReference type="Proteomes" id="UP001487740"/>
    </source>
</evidence>
<organism evidence="18 19">
    <name type="scientific">Scylla paramamosain</name>
    <name type="common">Mud crab</name>
    <dbReference type="NCBI Taxonomy" id="85552"/>
    <lineage>
        <taxon>Eukaryota</taxon>
        <taxon>Metazoa</taxon>
        <taxon>Ecdysozoa</taxon>
        <taxon>Arthropoda</taxon>
        <taxon>Crustacea</taxon>
        <taxon>Multicrustacea</taxon>
        <taxon>Malacostraca</taxon>
        <taxon>Eumalacostraca</taxon>
        <taxon>Eucarida</taxon>
        <taxon>Decapoda</taxon>
        <taxon>Pleocyemata</taxon>
        <taxon>Brachyura</taxon>
        <taxon>Eubrachyura</taxon>
        <taxon>Portunoidea</taxon>
        <taxon>Portunidae</taxon>
        <taxon>Portuninae</taxon>
        <taxon>Scylla</taxon>
    </lineage>
</organism>
<evidence type="ECO:0000256" key="8">
    <source>
        <dbReference type="ARBA" id="ARBA00022792"/>
    </source>
</evidence>
<accession>A0AAW0UAH0</accession>
<sequence>MAALTRLGALSLRLNQRLLQPSVVRSAGISTSKKNKDTVTVTDVITDHGKTKTESSEAATKNWVSWGFDRFSQVEDNSTMHMTFFVAITLCIVTTGFIWSYLPDFRMRDWAQREAFLELRRREALGLPAIDPDLVPLDKIELPADEELGSREIII</sequence>
<comment type="caution">
    <text evidence="18">The sequence shown here is derived from an EMBL/GenBank/DDBJ whole genome shotgun (WGS) entry which is preliminary data.</text>
</comment>
<proteinExistence type="inferred from homology"/>
<dbReference type="PANTHER" id="PTHR13327">
    <property type="entry name" value="NADH-UBIQUINONE OXIDOREDUCTASE ESSS SUBUNIT, MITOCHONDRIAL PRECURSOR"/>
    <property type="match status" value="1"/>
</dbReference>
<reference evidence="18 19" key="1">
    <citation type="submission" date="2023-03" db="EMBL/GenBank/DDBJ databases">
        <title>High-quality genome of Scylla paramamosain provides insights in environmental adaptation.</title>
        <authorList>
            <person name="Zhang L."/>
        </authorList>
    </citation>
    <scope>NUCLEOTIDE SEQUENCE [LARGE SCALE GENOMIC DNA]</scope>
    <source>
        <strain evidence="18">LZ_2023a</strain>
        <tissue evidence="18">Muscle</tissue>
    </source>
</reference>
<keyword evidence="12" id="KW-0496">Mitochondrion</keyword>
<evidence type="ECO:0000256" key="16">
    <source>
        <dbReference type="ARBA" id="ARBA00046528"/>
    </source>
</evidence>
<keyword evidence="10" id="KW-0249">Electron transport</keyword>
<keyword evidence="8" id="KW-0999">Mitochondrion inner membrane</keyword>
<dbReference type="GO" id="GO:0005743">
    <property type="term" value="C:mitochondrial inner membrane"/>
    <property type="evidence" value="ECO:0007669"/>
    <property type="project" value="UniProtKB-SubCell"/>
</dbReference>
<dbReference type="EMBL" id="JARAKH010000017">
    <property type="protein sequence ID" value="KAK8395821.1"/>
    <property type="molecule type" value="Genomic_DNA"/>
</dbReference>
<evidence type="ECO:0000256" key="4">
    <source>
        <dbReference type="ARBA" id="ARBA00018632"/>
    </source>
</evidence>
<evidence type="ECO:0000256" key="1">
    <source>
        <dbReference type="ARBA" id="ARBA00003195"/>
    </source>
</evidence>
<protein>
    <recommendedName>
        <fullName evidence="4">NADH dehydrogenase [ubiquinone] 1 beta subcomplex subunit 11, mitochondrial</fullName>
    </recommendedName>
    <alternativeName>
        <fullName evidence="15">Complex I-ESSS</fullName>
    </alternativeName>
    <alternativeName>
        <fullName evidence="14">NADH-ubiquinone oxidoreductase ESSS subunit</fullName>
    </alternativeName>
</protein>
<evidence type="ECO:0000256" key="5">
    <source>
        <dbReference type="ARBA" id="ARBA00022448"/>
    </source>
</evidence>
<dbReference type="Proteomes" id="UP001487740">
    <property type="component" value="Unassembled WGS sequence"/>
</dbReference>
<gene>
    <name evidence="18" type="ORF">O3P69_005733</name>
</gene>
<keyword evidence="19" id="KW-1185">Reference proteome</keyword>
<evidence type="ECO:0000256" key="13">
    <source>
        <dbReference type="ARBA" id="ARBA00023136"/>
    </source>
</evidence>
<feature type="transmembrane region" description="Helical" evidence="17">
    <location>
        <begin position="82"/>
        <end position="102"/>
    </location>
</feature>
<keyword evidence="6" id="KW-0679">Respiratory chain</keyword>
<evidence type="ECO:0000256" key="15">
    <source>
        <dbReference type="ARBA" id="ARBA00031387"/>
    </source>
</evidence>
<evidence type="ECO:0000256" key="10">
    <source>
        <dbReference type="ARBA" id="ARBA00022982"/>
    </source>
</evidence>
<keyword evidence="11 17" id="KW-1133">Transmembrane helix</keyword>
<dbReference type="PANTHER" id="PTHR13327:SF0">
    <property type="entry name" value="NADH DEHYDROGENASE [UBIQUINONE] 1 BETA SUBCOMPLEX SUBUNIT 11, MITOCHONDRIAL"/>
    <property type="match status" value="1"/>
</dbReference>
<evidence type="ECO:0000256" key="3">
    <source>
        <dbReference type="ARBA" id="ARBA00008915"/>
    </source>
</evidence>
<evidence type="ECO:0000313" key="18">
    <source>
        <dbReference type="EMBL" id="KAK8395820.1"/>
    </source>
</evidence>
<keyword evidence="9" id="KW-0809">Transit peptide</keyword>
<evidence type="ECO:0000256" key="17">
    <source>
        <dbReference type="SAM" id="Phobius"/>
    </source>
</evidence>
<evidence type="ECO:0000256" key="7">
    <source>
        <dbReference type="ARBA" id="ARBA00022692"/>
    </source>
</evidence>
<keyword evidence="7 17" id="KW-0812">Transmembrane</keyword>
<evidence type="ECO:0000256" key="9">
    <source>
        <dbReference type="ARBA" id="ARBA00022946"/>
    </source>
</evidence>
<comment type="similarity">
    <text evidence="3">Belongs to the complex I NDUFB11 subunit family.</text>
</comment>